<dbReference type="EMBL" id="BAAANH010000004">
    <property type="protein sequence ID" value="GAA1762355.1"/>
    <property type="molecule type" value="Genomic_DNA"/>
</dbReference>
<proteinExistence type="predicted"/>
<accession>A0ABP4WWU8</accession>
<dbReference type="RefSeq" id="WP_232497597.1">
    <property type="nucleotide sequence ID" value="NZ_BAAANH010000004.1"/>
</dbReference>
<evidence type="ECO:0000313" key="2">
    <source>
        <dbReference type="EMBL" id="GAA1762355.1"/>
    </source>
</evidence>
<reference evidence="3" key="1">
    <citation type="journal article" date="2019" name="Int. J. Syst. Evol. Microbiol.">
        <title>The Global Catalogue of Microorganisms (GCM) 10K type strain sequencing project: providing services to taxonomists for standard genome sequencing and annotation.</title>
        <authorList>
            <consortium name="The Broad Institute Genomics Platform"/>
            <consortium name="The Broad Institute Genome Sequencing Center for Infectious Disease"/>
            <person name="Wu L."/>
            <person name="Ma J."/>
        </authorList>
    </citation>
    <scope>NUCLEOTIDE SEQUENCE [LARGE SCALE GENOMIC DNA]</scope>
    <source>
        <strain evidence="3">JCM 14319</strain>
    </source>
</reference>
<gene>
    <name evidence="2" type="ORF">GCM10009747_22140</name>
</gene>
<dbReference type="Pfam" id="PF04230">
    <property type="entry name" value="PS_pyruv_trans"/>
    <property type="match status" value="1"/>
</dbReference>
<dbReference type="Proteomes" id="UP001500506">
    <property type="component" value="Unassembled WGS sequence"/>
</dbReference>
<protein>
    <submittedName>
        <fullName evidence="2">Polysaccharide pyruvyl transferase family protein</fullName>
    </submittedName>
</protein>
<feature type="domain" description="Polysaccharide pyruvyl transferase" evidence="1">
    <location>
        <begin position="16"/>
        <end position="311"/>
    </location>
</feature>
<dbReference type="GO" id="GO:0016740">
    <property type="term" value="F:transferase activity"/>
    <property type="evidence" value="ECO:0007669"/>
    <property type="project" value="UniProtKB-KW"/>
</dbReference>
<keyword evidence="2" id="KW-0808">Transferase</keyword>
<organism evidence="2 3">
    <name type="scientific">Agromyces humatus</name>
    <dbReference type="NCBI Taxonomy" id="279573"/>
    <lineage>
        <taxon>Bacteria</taxon>
        <taxon>Bacillati</taxon>
        <taxon>Actinomycetota</taxon>
        <taxon>Actinomycetes</taxon>
        <taxon>Micrococcales</taxon>
        <taxon>Microbacteriaceae</taxon>
        <taxon>Agromyces</taxon>
    </lineage>
</organism>
<dbReference type="InterPro" id="IPR007345">
    <property type="entry name" value="Polysacch_pyruvyl_Trfase"/>
</dbReference>
<sequence length="379" mass="42433">MGTCRVGIVTINDDTNYGNRLQNYALQEAVRSLGWEPETIRNRPPAWDRALLAPRLLHDIRKDVVGFTRRASTRARERVQGSAVSAPAYLERRRTAIREFARTRIASSAQVYSEMPADHWADRYDAAIVGSDQVWNPTYRRAQGIDFLDFVGESRRIAYAASFGIEHVPGFLRSRYRTWLNGIPQLSVRESSGRRIVADLTGRDVPVVVDPTLLVDRSAWDRLIAAEPQILPVPYAVRFFLGQPTPEQDAWVTRHALDTGLEVVDLHALDQERFADVGPAGFVAAIARAEVVYTDSFHAGIFSLLYRRSVVLRHRFDRDPRWQELLSQNGLSTRATEVGGLQSIAGVDWAAVETQRDLLRSTSAAFLRGALESSAVHAG</sequence>
<comment type="caution">
    <text evidence="2">The sequence shown here is derived from an EMBL/GenBank/DDBJ whole genome shotgun (WGS) entry which is preliminary data.</text>
</comment>
<keyword evidence="3" id="KW-1185">Reference proteome</keyword>
<evidence type="ECO:0000259" key="1">
    <source>
        <dbReference type="Pfam" id="PF04230"/>
    </source>
</evidence>
<evidence type="ECO:0000313" key="3">
    <source>
        <dbReference type="Proteomes" id="UP001500506"/>
    </source>
</evidence>
<name>A0ABP4WWU8_9MICO</name>